<dbReference type="GO" id="GO:0002161">
    <property type="term" value="F:aminoacyl-tRNA deacylase activity"/>
    <property type="evidence" value="ECO:0007669"/>
    <property type="project" value="TreeGrafter"/>
</dbReference>
<evidence type="ECO:0000256" key="11">
    <source>
        <dbReference type="HAMAP-Rule" id="MF_00036"/>
    </source>
</evidence>
<keyword evidence="9 11" id="KW-0648">Protein biosynthesis</keyword>
<feature type="region of interest" description="Disordered" evidence="13">
    <location>
        <begin position="855"/>
        <end position="875"/>
    </location>
</feature>
<feature type="binding site" evidence="11">
    <location>
        <position position="683"/>
    </location>
    <ligand>
        <name>Zn(2+)</name>
        <dbReference type="ChEBI" id="CHEBI:29105"/>
    </ligand>
</feature>
<name>A0A1M7TDC2_9BACT</name>
<dbReference type="SUPFAM" id="SSF50447">
    <property type="entry name" value="Translation proteins"/>
    <property type="match status" value="1"/>
</dbReference>
<dbReference type="GO" id="GO:0008270">
    <property type="term" value="F:zinc ion binding"/>
    <property type="evidence" value="ECO:0007669"/>
    <property type="project" value="UniProtKB-UniRule"/>
</dbReference>
<dbReference type="GO" id="GO:0045892">
    <property type="term" value="P:negative regulation of DNA-templated transcription"/>
    <property type="evidence" value="ECO:0007669"/>
    <property type="project" value="TreeGrafter"/>
</dbReference>
<dbReference type="InterPro" id="IPR023033">
    <property type="entry name" value="Ala_tRNA_ligase_euk/bac"/>
</dbReference>
<dbReference type="OrthoDB" id="9803884at2"/>
<dbReference type="InterPro" id="IPR003156">
    <property type="entry name" value="DHHA1_dom"/>
</dbReference>
<dbReference type="GO" id="GO:0004813">
    <property type="term" value="F:alanine-tRNA ligase activity"/>
    <property type="evidence" value="ECO:0007669"/>
    <property type="project" value="UniProtKB-UniRule"/>
</dbReference>
<feature type="compositionally biased region" description="Polar residues" evidence="13">
    <location>
        <begin position="863"/>
        <end position="873"/>
    </location>
</feature>
<feature type="binding site" evidence="11">
    <location>
        <position position="679"/>
    </location>
    <ligand>
        <name>Zn(2+)</name>
        <dbReference type="ChEBI" id="CHEBI:29105"/>
    </ligand>
</feature>
<evidence type="ECO:0000313" key="15">
    <source>
        <dbReference type="EMBL" id="SHN68693.1"/>
    </source>
</evidence>
<dbReference type="InterPro" id="IPR050058">
    <property type="entry name" value="Ala-tRNA_ligase"/>
</dbReference>
<dbReference type="Pfam" id="PF01411">
    <property type="entry name" value="tRNA-synt_2c"/>
    <property type="match status" value="1"/>
</dbReference>
<dbReference type="GO" id="GO:0006419">
    <property type="term" value="P:alanyl-tRNA aminoacylation"/>
    <property type="evidence" value="ECO:0007669"/>
    <property type="project" value="UniProtKB-UniRule"/>
</dbReference>
<evidence type="ECO:0000256" key="5">
    <source>
        <dbReference type="ARBA" id="ARBA00022741"/>
    </source>
</evidence>
<comment type="cofactor">
    <cofactor evidence="11">
        <name>Zn(2+)</name>
        <dbReference type="ChEBI" id="CHEBI:29105"/>
    </cofactor>
    <text evidence="11">Binds 1 zinc ion per subunit.</text>
</comment>
<keyword evidence="6 11" id="KW-0862">Zinc</keyword>
<evidence type="ECO:0000256" key="4">
    <source>
        <dbReference type="ARBA" id="ARBA00022723"/>
    </source>
</evidence>
<comment type="function">
    <text evidence="11">Catalyzes the attachment of alanine to tRNA(Ala) in a two-step reaction: alanine is first activated by ATP to form Ala-AMP and then transferred to the acceptor end of tRNA(Ala). Also edits incorrectly charged Ser-tRNA(Ala) and Gly-tRNA(Ala) via its editing domain.</text>
</comment>
<sequence length="887" mass="98018">MLSASEIRSRFLKFFLSQGHEIVRSSSLIPREDPSLLFTNAGMVQFKKVFLGQEKRTYNRATTSQKCLRVGGKHNDLENVGRTARHHTFFEMLGNFSFGNYFKEDAIKFAWRFLTEDLKLPKEKLYATVFQDDDEAEQLWLKHTEVPAERIFRMGEKDNFWSMGDTGPCGPCSEILIDQGEELTCGPNCGIGKCDCDRYLEIWNLVFMQYNQDETGKRTPLPNPSIDTGMGLERIAAVCQNKHSNFDSDLFQAIIQYACTLAPKANLKYSHSSPDTNDIDTALRVIADHSRSAAFMIADGIMPSNEGRGYVLRRLIRRAYRFGRLIGMPECFLYLMAAKVVEVMGADYTELTSSAEFMARVIKEEEERFSKTLDKGLALLEEEFSALKSQNKTCIDGLVAFKLYDTYGFPLDIVNDLASKRGFSVDEDGFKEQMNAQKQRAKAAWKGSGELDLGSRFQTLLEEGLRSEFSGYTQLNDESRIISLMNSETEPVEKLKLKEKGYLVAGRTPFYGASGGQSGDLGLIQTAQGKAKVLDTLKPATEMTVHLIEVIEGEILLDTEVQLQVEEGERIASARNHTCTHLLHAALRSVLGTHVKQAGSLVTPERLRFDFTHIQALTADELLKVEELVNKAILADTPVNSRETSYDDAVANGAMALFGEKYGDKVRMVKVGDFSTELCGGTHLKSSGEAGSFVILSEAGVAAGTRRIEAATGLNALHYLQQLRKEAQEISGLLKAKAGESSIKVQALQEELRAMRKNIDKLADQKLSSAGKNLVDEAVEINGVKVLAIKSGANNVPTLRKVMDDVRSKINSGVICLTAEEEGKVHLILFVSPDLHQRFTAPSLIKELAPLIGASGGGGRPDQAQTGGNNPSGQEECFEKLKGLIKG</sequence>
<dbReference type="FunFam" id="3.30.980.10:FF:000004">
    <property type="entry name" value="Alanine--tRNA ligase, cytoplasmic"/>
    <property type="match status" value="1"/>
</dbReference>
<evidence type="ECO:0000256" key="2">
    <source>
        <dbReference type="ARBA" id="ARBA00022555"/>
    </source>
</evidence>
<dbReference type="GO" id="GO:0000049">
    <property type="term" value="F:tRNA binding"/>
    <property type="evidence" value="ECO:0007669"/>
    <property type="project" value="UniProtKB-KW"/>
</dbReference>
<evidence type="ECO:0000256" key="13">
    <source>
        <dbReference type="SAM" id="MobiDB-lite"/>
    </source>
</evidence>
<protein>
    <recommendedName>
        <fullName evidence="11">Alanine--tRNA ligase</fullName>
        <ecNumber evidence="11">6.1.1.7</ecNumber>
    </recommendedName>
    <alternativeName>
        <fullName evidence="11">Alanyl-tRNA synthetase</fullName>
        <shortName evidence="11">AlaRS</shortName>
    </alternativeName>
</protein>
<keyword evidence="11" id="KW-0963">Cytoplasm</keyword>
<dbReference type="SUPFAM" id="SSF55186">
    <property type="entry name" value="ThrRS/AlaRS common domain"/>
    <property type="match status" value="1"/>
</dbReference>
<dbReference type="Gene3D" id="3.30.980.10">
    <property type="entry name" value="Threonyl-trna Synthetase, Chain A, domain 2"/>
    <property type="match status" value="1"/>
</dbReference>
<accession>A0A1M7TDC2</accession>
<dbReference type="Pfam" id="PF02272">
    <property type="entry name" value="DHHA1"/>
    <property type="match status" value="1"/>
</dbReference>
<dbReference type="GO" id="GO:0005524">
    <property type="term" value="F:ATP binding"/>
    <property type="evidence" value="ECO:0007669"/>
    <property type="project" value="UniProtKB-UniRule"/>
</dbReference>
<feature type="domain" description="Alanyl-transfer RNA synthetases family profile" evidence="14">
    <location>
        <begin position="2"/>
        <end position="722"/>
    </location>
</feature>
<dbReference type="InterPro" id="IPR018164">
    <property type="entry name" value="Ala-tRNA-synth_IIc_N"/>
</dbReference>
<dbReference type="STRING" id="1121455.SAMN02745728_01874"/>
<dbReference type="Gene3D" id="3.10.310.40">
    <property type="match status" value="1"/>
</dbReference>
<keyword evidence="4 11" id="KW-0479">Metal-binding</keyword>
<feature type="binding site" evidence="11">
    <location>
        <position position="581"/>
    </location>
    <ligand>
        <name>Zn(2+)</name>
        <dbReference type="ChEBI" id="CHEBI:29105"/>
    </ligand>
</feature>
<dbReference type="RefSeq" id="WP_072697561.1">
    <property type="nucleotide sequence ID" value="NZ_FRDI01000010.1"/>
</dbReference>
<dbReference type="PRINTS" id="PR00980">
    <property type="entry name" value="TRNASYNTHALA"/>
</dbReference>
<dbReference type="Gene3D" id="2.40.30.130">
    <property type="match status" value="1"/>
</dbReference>
<dbReference type="Pfam" id="PF07973">
    <property type="entry name" value="tRNA_SAD"/>
    <property type="match status" value="1"/>
</dbReference>
<evidence type="ECO:0000259" key="14">
    <source>
        <dbReference type="PROSITE" id="PS50860"/>
    </source>
</evidence>
<evidence type="ECO:0000256" key="7">
    <source>
        <dbReference type="ARBA" id="ARBA00022840"/>
    </source>
</evidence>
<dbReference type="GO" id="GO:0005829">
    <property type="term" value="C:cytosol"/>
    <property type="evidence" value="ECO:0007669"/>
    <property type="project" value="TreeGrafter"/>
</dbReference>
<comment type="domain">
    <text evidence="11">Consists of three domains; the N-terminal catalytic domain, the editing domain and the C-terminal C-Ala domain. The editing domain removes incorrectly charged amino acids, while the C-Ala domain, along with tRNA(Ala), serves as a bridge to cooperatively bring together the editing and aminoacylation centers thus stimulating deacylation of misacylated tRNAs.</text>
</comment>
<keyword evidence="2 11" id="KW-0820">tRNA-binding</keyword>
<evidence type="ECO:0000256" key="12">
    <source>
        <dbReference type="SAM" id="Coils"/>
    </source>
</evidence>
<feature type="binding site" evidence="11">
    <location>
        <position position="577"/>
    </location>
    <ligand>
        <name>Zn(2+)</name>
        <dbReference type="ChEBI" id="CHEBI:29105"/>
    </ligand>
</feature>
<dbReference type="Gene3D" id="3.30.930.10">
    <property type="entry name" value="Bira Bifunctional Protein, Domain 2"/>
    <property type="match status" value="1"/>
</dbReference>
<dbReference type="EMBL" id="FRDI01000010">
    <property type="protein sequence ID" value="SHN68693.1"/>
    <property type="molecule type" value="Genomic_DNA"/>
</dbReference>
<dbReference type="SUPFAM" id="SSF101353">
    <property type="entry name" value="Putative anticodon-binding domain of alanyl-tRNA synthetase (AlaRS)"/>
    <property type="match status" value="1"/>
</dbReference>
<comment type="catalytic activity">
    <reaction evidence="11">
        <text>tRNA(Ala) + L-alanine + ATP = L-alanyl-tRNA(Ala) + AMP + diphosphate</text>
        <dbReference type="Rhea" id="RHEA:12540"/>
        <dbReference type="Rhea" id="RHEA-COMP:9657"/>
        <dbReference type="Rhea" id="RHEA-COMP:9923"/>
        <dbReference type="ChEBI" id="CHEBI:30616"/>
        <dbReference type="ChEBI" id="CHEBI:33019"/>
        <dbReference type="ChEBI" id="CHEBI:57972"/>
        <dbReference type="ChEBI" id="CHEBI:78442"/>
        <dbReference type="ChEBI" id="CHEBI:78497"/>
        <dbReference type="ChEBI" id="CHEBI:456215"/>
        <dbReference type="EC" id="6.1.1.7"/>
    </reaction>
</comment>
<dbReference type="InterPro" id="IPR002318">
    <property type="entry name" value="Ala-tRNA-lgiase_IIc"/>
</dbReference>
<dbReference type="InterPro" id="IPR009000">
    <property type="entry name" value="Transl_B-barrel_sf"/>
</dbReference>
<evidence type="ECO:0000256" key="8">
    <source>
        <dbReference type="ARBA" id="ARBA00022884"/>
    </source>
</evidence>
<dbReference type="Gene3D" id="6.10.250.550">
    <property type="match status" value="1"/>
</dbReference>
<dbReference type="PANTHER" id="PTHR11777">
    <property type="entry name" value="ALANYL-TRNA SYNTHETASE"/>
    <property type="match status" value="1"/>
</dbReference>
<keyword evidence="16" id="KW-1185">Reference proteome</keyword>
<dbReference type="InterPro" id="IPR018165">
    <property type="entry name" value="Ala-tRNA-synth_IIc_core"/>
</dbReference>
<evidence type="ECO:0000256" key="3">
    <source>
        <dbReference type="ARBA" id="ARBA00022598"/>
    </source>
</evidence>
<keyword evidence="5 11" id="KW-0547">Nucleotide-binding</keyword>
<evidence type="ECO:0000256" key="9">
    <source>
        <dbReference type="ARBA" id="ARBA00022917"/>
    </source>
</evidence>
<dbReference type="NCBIfam" id="TIGR00344">
    <property type="entry name" value="alaS"/>
    <property type="match status" value="1"/>
</dbReference>
<keyword evidence="12" id="KW-0175">Coiled coil</keyword>
<dbReference type="FunFam" id="3.10.310.40:FF:000001">
    <property type="entry name" value="Alanine--tRNA ligase"/>
    <property type="match status" value="1"/>
</dbReference>
<dbReference type="HAMAP" id="MF_00036_B">
    <property type="entry name" value="Ala_tRNA_synth_B"/>
    <property type="match status" value="1"/>
</dbReference>
<dbReference type="InterPro" id="IPR012947">
    <property type="entry name" value="tRNA_SAD"/>
</dbReference>
<dbReference type="SMART" id="SM00863">
    <property type="entry name" value="tRNA_SAD"/>
    <property type="match status" value="1"/>
</dbReference>
<evidence type="ECO:0000256" key="10">
    <source>
        <dbReference type="ARBA" id="ARBA00023146"/>
    </source>
</evidence>
<dbReference type="PROSITE" id="PS50860">
    <property type="entry name" value="AA_TRNA_LIGASE_II_ALA"/>
    <property type="match status" value="1"/>
</dbReference>
<keyword evidence="10 11" id="KW-0030">Aminoacyl-tRNA synthetase</keyword>
<dbReference type="InterPro" id="IPR018162">
    <property type="entry name" value="Ala-tRNA-ligase_IIc_anticod-bd"/>
</dbReference>
<dbReference type="CDD" id="cd00673">
    <property type="entry name" value="AlaRS_core"/>
    <property type="match status" value="1"/>
</dbReference>
<comment type="similarity">
    <text evidence="1 11">Belongs to the class-II aminoacyl-tRNA synthetase family.</text>
</comment>
<keyword evidence="8 11" id="KW-0694">RNA-binding</keyword>
<gene>
    <name evidence="11" type="primary">alaS</name>
    <name evidence="15" type="ORF">SAMN02745728_01874</name>
</gene>
<keyword evidence="7 11" id="KW-0067">ATP-binding</keyword>
<dbReference type="EC" id="6.1.1.7" evidence="11"/>
<keyword evidence="3 11" id="KW-0436">Ligase</keyword>
<comment type="subcellular location">
    <subcellularLocation>
        <location evidence="11">Cytoplasm</location>
    </subcellularLocation>
</comment>
<evidence type="ECO:0000256" key="1">
    <source>
        <dbReference type="ARBA" id="ARBA00008226"/>
    </source>
</evidence>
<dbReference type="SUPFAM" id="SSF55681">
    <property type="entry name" value="Class II aaRS and biotin synthetases"/>
    <property type="match status" value="1"/>
</dbReference>
<reference evidence="15 16" key="1">
    <citation type="submission" date="2016-12" db="EMBL/GenBank/DDBJ databases">
        <authorList>
            <person name="Song W.-J."/>
            <person name="Kurnit D.M."/>
        </authorList>
    </citation>
    <scope>NUCLEOTIDE SEQUENCE [LARGE SCALE GENOMIC DNA]</scope>
    <source>
        <strain evidence="15 16">DSM 11393</strain>
    </source>
</reference>
<feature type="coiled-coil region" evidence="12">
    <location>
        <begin position="738"/>
        <end position="765"/>
    </location>
</feature>
<dbReference type="FunFam" id="3.30.54.20:FF:000001">
    <property type="entry name" value="Alanine--tRNA ligase"/>
    <property type="match status" value="1"/>
</dbReference>
<evidence type="ECO:0000256" key="6">
    <source>
        <dbReference type="ARBA" id="ARBA00022833"/>
    </source>
</evidence>
<dbReference type="Proteomes" id="UP000186469">
    <property type="component" value="Unassembled WGS sequence"/>
</dbReference>
<dbReference type="InterPro" id="IPR045864">
    <property type="entry name" value="aa-tRNA-synth_II/BPL/LPL"/>
</dbReference>
<proteinExistence type="inferred from homology"/>
<evidence type="ECO:0000313" key="16">
    <source>
        <dbReference type="Proteomes" id="UP000186469"/>
    </source>
</evidence>
<dbReference type="Gene3D" id="3.30.54.20">
    <property type="match status" value="1"/>
</dbReference>
<dbReference type="PANTHER" id="PTHR11777:SF9">
    <property type="entry name" value="ALANINE--TRNA LIGASE, CYTOPLASMIC"/>
    <property type="match status" value="1"/>
</dbReference>
<dbReference type="FunFam" id="3.30.930.10:FF:000004">
    <property type="entry name" value="Alanine--tRNA ligase"/>
    <property type="match status" value="1"/>
</dbReference>
<dbReference type="InterPro" id="IPR018163">
    <property type="entry name" value="Thr/Ala-tRNA-synth_IIc_edit"/>
</dbReference>
<dbReference type="AlphaFoldDB" id="A0A1M7TDC2"/>
<organism evidence="15 16">
    <name type="scientific">Desulfovibrio litoralis DSM 11393</name>
    <dbReference type="NCBI Taxonomy" id="1121455"/>
    <lineage>
        <taxon>Bacteria</taxon>
        <taxon>Pseudomonadati</taxon>
        <taxon>Thermodesulfobacteriota</taxon>
        <taxon>Desulfovibrionia</taxon>
        <taxon>Desulfovibrionales</taxon>
        <taxon>Desulfovibrionaceae</taxon>
        <taxon>Desulfovibrio</taxon>
    </lineage>
</organism>